<dbReference type="EMBL" id="JARKIE010000065">
    <property type="protein sequence ID" value="KAJ7690412.1"/>
    <property type="molecule type" value="Genomic_DNA"/>
</dbReference>
<protein>
    <recommendedName>
        <fullName evidence="3">F-box domain-containing protein</fullName>
    </recommendedName>
</protein>
<evidence type="ECO:0000313" key="2">
    <source>
        <dbReference type="Proteomes" id="UP001221757"/>
    </source>
</evidence>
<dbReference type="Proteomes" id="UP001221757">
    <property type="component" value="Unassembled WGS sequence"/>
</dbReference>
<comment type="caution">
    <text evidence="1">The sequence shown here is derived from an EMBL/GenBank/DDBJ whole genome shotgun (WGS) entry which is preliminary data.</text>
</comment>
<reference evidence="1" key="1">
    <citation type="submission" date="2023-03" db="EMBL/GenBank/DDBJ databases">
        <title>Massive genome expansion in bonnet fungi (Mycena s.s.) driven by repeated elements and novel gene families across ecological guilds.</title>
        <authorList>
            <consortium name="Lawrence Berkeley National Laboratory"/>
            <person name="Harder C.B."/>
            <person name="Miyauchi S."/>
            <person name="Viragh M."/>
            <person name="Kuo A."/>
            <person name="Thoen E."/>
            <person name="Andreopoulos B."/>
            <person name="Lu D."/>
            <person name="Skrede I."/>
            <person name="Drula E."/>
            <person name="Henrissat B."/>
            <person name="Morin E."/>
            <person name="Kohler A."/>
            <person name="Barry K."/>
            <person name="LaButti K."/>
            <person name="Morin E."/>
            <person name="Salamov A."/>
            <person name="Lipzen A."/>
            <person name="Mereny Z."/>
            <person name="Hegedus B."/>
            <person name="Baldrian P."/>
            <person name="Stursova M."/>
            <person name="Weitz H."/>
            <person name="Taylor A."/>
            <person name="Grigoriev I.V."/>
            <person name="Nagy L.G."/>
            <person name="Martin F."/>
            <person name="Kauserud H."/>
        </authorList>
    </citation>
    <scope>NUCLEOTIDE SEQUENCE</scope>
    <source>
        <strain evidence="1">CBHHK067</strain>
    </source>
</reference>
<sequence length="280" mass="31676">MQILCPEIQLMISENLVADDLRSLSLVSHTLKAISTEILFTLVRIEPADVDAFQRAINIRFKPECVQSFSIWDPEDTLNRESATANEKFLSGLQTILESVNRIKCLNLGIEAVSMKSPAQFGPRYSEIILASRFSRLAELNYIIQHAPDSGDPIHLPVFLNAHPTLKKIRLLSPFSPHQDVFVVPLSTILTLPRLEFLEAPVGFFTCDLKRSSSLFKIKVNFPEDHSTFDSMAHLLEQMHNKSDFETGFPYVQEVILHRTHGYTNLNLLFYAYISGVNTG</sequence>
<keyword evidence="2" id="KW-1185">Reference proteome</keyword>
<organism evidence="1 2">
    <name type="scientific">Mycena rosella</name>
    <name type="common">Pink bonnet</name>
    <name type="synonym">Agaricus rosellus</name>
    <dbReference type="NCBI Taxonomy" id="1033263"/>
    <lineage>
        <taxon>Eukaryota</taxon>
        <taxon>Fungi</taxon>
        <taxon>Dikarya</taxon>
        <taxon>Basidiomycota</taxon>
        <taxon>Agaricomycotina</taxon>
        <taxon>Agaricomycetes</taxon>
        <taxon>Agaricomycetidae</taxon>
        <taxon>Agaricales</taxon>
        <taxon>Marasmiineae</taxon>
        <taxon>Mycenaceae</taxon>
        <taxon>Mycena</taxon>
    </lineage>
</organism>
<dbReference type="AlphaFoldDB" id="A0AAD7DFW6"/>
<name>A0AAD7DFW6_MYCRO</name>
<proteinExistence type="predicted"/>
<evidence type="ECO:0000313" key="1">
    <source>
        <dbReference type="EMBL" id="KAJ7690412.1"/>
    </source>
</evidence>
<accession>A0AAD7DFW6</accession>
<gene>
    <name evidence="1" type="ORF">B0H17DRAFT_1134432</name>
</gene>
<evidence type="ECO:0008006" key="3">
    <source>
        <dbReference type="Google" id="ProtNLM"/>
    </source>
</evidence>